<dbReference type="PANTHER" id="PTHR43772">
    <property type="entry name" value="ENDO-1,4-BETA-XYLANASE"/>
    <property type="match status" value="1"/>
</dbReference>
<dbReference type="InterPro" id="IPR023296">
    <property type="entry name" value="Glyco_hydro_beta-prop_sf"/>
</dbReference>
<evidence type="ECO:0000313" key="8">
    <source>
        <dbReference type="EMBL" id="RCW44709.1"/>
    </source>
</evidence>
<keyword evidence="3 8" id="KW-0378">Hydrolase</keyword>
<evidence type="ECO:0000313" key="9">
    <source>
        <dbReference type="Proteomes" id="UP000253495"/>
    </source>
</evidence>
<proteinExistence type="inferred from homology"/>
<feature type="region of interest" description="Disordered" evidence="6">
    <location>
        <begin position="172"/>
        <end position="216"/>
    </location>
</feature>
<keyword evidence="2" id="KW-0624">Polysaccharide degradation</keyword>
<dbReference type="InterPro" id="IPR052176">
    <property type="entry name" value="Glycosyl_Hydrlase_43_Enz"/>
</dbReference>
<sequence>MCRGRILSVLIALPLVLAMGPVFAMEWGGGHRAPRDGAGARTLSTNATHGNAAAVPGTDPHVLHDRDSGYYYAYSTTGADPGYRFAVHRSPDLTTWERLPGGALAVDDGDRWGRDRFRAPEVYHNTETGLYYLFYSARAEGDTAGGRGEPAAEPLGRIGVAVAESPRGPFRPVADEPLDYHPYVPDRNGADRTGRLGHNRPTETSAGRRTVPSGTRLSMADPHVLFDSGRTYLYFSGSPHRVRGRDHGTDRGSDPSAVYAVELTTGWWHDPTGRTMPTIRPGYVDANRAPESSAEVRRDGFTPVLGHRANAGHRESSSRGGDAVPGGASPDPHRPAGPTVVVHHRTDNGRRVPVYYLLYSSTHGRGGNRIDYAVSDSPLGPWNPSAGTPIPKQDGSKGLSAIGQGSVVAAPDGSQLYSVHHGRTEPDAPRTLITARVRFLPGDTDARGNPSLRIDPTIGDEPVPPGVAPYSLTTDARLIDLGGQRAGTLRWTVTGTTGAAMDLSRPVNRVRATLDPSGPVTVALRGDRATLTGHQTGVAALHVQYQRRRSRGAYVDIANIRTGGGRRVSREPVAATVAVAGCTSTITGSHPGPLHVSAGVACLRDAVVTGPVRVAPEASLVAVRSAIAGPIEAHRPGAVWLAGGTVSGPVRIDRATGIVRLDGTTVSGRVSVTGSSGGVTVVRSALHGSVSVHGNAGTRPIVVAGNRIAGALACTGNVPLPAGDRRLNSVRGATSEQCTSLQERYTR</sequence>
<name>A0A368VSP0_9ACTN</name>
<dbReference type="Pfam" id="PF04616">
    <property type="entry name" value="Glyco_hydro_43"/>
    <property type="match status" value="1"/>
</dbReference>
<dbReference type="Proteomes" id="UP000253495">
    <property type="component" value="Unassembled WGS sequence"/>
</dbReference>
<feature type="signal peptide" evidence="7">
    <location>
        <begin position="1"/>
        <end position="24"/>
    </location>
</feature>
<organism evidence="8 9">
    <name type="scientific">Halopolyspora algeriensis</name>
    <dbReference type="NCBI Taxonomy" id="1500506"/>
    <lineage>
        <taxon>Bacteria</taxon>
        <taxon>Bacillati</taxon>
        <taxon>Actinomycetota</taxon>
        <taxon>Actinomycetes</taxon>
        <taxon>Actinomycetes incertae sedis</taxon>
        <taxon>Halopolyspora</taxon>
    </lineage>
</organism>
<keyword evidence="7" id="KW-0732">Signal</keyword>
<dbReference type="EMBL" id="QPJC01000004">
    <property type="protein sequence ID" value="RCW44709.1"/>
    <property type="molecule type" value="Genomic_DNA"/>
</dbReference>
<dbReference type="Gene3D" id="2.115.10.20">
    <property type="entry name" value="Glycosyl hydrolase domain, family 43"/>
    <property type="match status" value="1"/>
</dbReference>
<feature type="region of interest" description="Disordered" evidence="6">
    <location>
        <begin position="301"/>
        <end position="341"/>
    </location>
</feature>
<dbReference type="SUPFAM" id="SSF75005">
    <property type="entry name" value="Arabinanase/levansucrase/invertase"/>
    <property type="match status" value="1"/>
</dbReference>
<keyword evidence="9" id="KW-1185">Reference proteome</keyword>
<evidence type="ECO:0000256" key="6">
    <source>
        <dbReference type="SAM" id="MobiDB-lite"/>
    </source>
</evidence>
<protein>
    <submittedName>
        <fullName evidence="8">Glycosyl hydrolase family 43</fullName>
    </submittedName>
</protein>
<dbReference type="AlphaFoldDB" id="A0A368VSP0"/>
<dbReference type="GO" id="GO:0004553">
    <property type="term" value="F:hydrolase activity, hydrolyzing O-glycosyl compounds"/>
    <property type="evidence" value="ECO:0007669"/>
    <property type="project" value="InterPro"/>
</dbReference>
<comment type="caution">
    <text evidence="8">The sequence shown here is derived from an EMBL/GenBank/DDBJ whole genome shotgun (WGS) entry which is preliminary data.</text>
</comment>
<evidence type="ECO:0000256" key="5">
    <source>
        <dbReference type="ARBA" id="ARBA00023295"/>
    </source>
</evidence>
<comment type="similarity">
    <text evidence="1">Belongs to the glycosyl hydrolase 43 family.</text>
</comment>
<evidence type="ECO:0000256" key="3">
    <source>
        <dbReference type="ARBA" id="ARBA00022801"/>
    </source>
</evidence>
<keyword evidence="2" id="KW-0858">Xylan degradation</keyword>
<keyword evidence="5" id="KW-0326">Glycosidase</keyword>
<dbReference type="GO" id="GO:0045493">
    <property type="term" value="P:xylan catabolic process"/>
    <property type="evidence" value="ECO:0007669"/>
    <property type="project" value="UniProtKB-KW"/>
</dbReference>
<evidence type="ECO:0000256" key="4">
    <source>
        <dbReference type="ARBA" id="ARBA00023277"/>
    </source>
</evidence>
<dbReference type="PANTHER" id="PTHR43772:SF2">
    <property type="entry name" value="PUTATIVE (AFU_ORTHOLOGUE AFUA_2G04480)-RELATED"/>
    <property type="match status" value="1"/>
</dbReference>
<accession>A0A368VSP0</accession>
<evidence type="ECO:0000256" key="7">
    <source>
        <dbReference type="SAM" id="SignalP"/>
    </source>
</evidence>
<gene>
    <name evidence="8" type="ORF">DFQ14_104300</name>
</gene>
<reference evidence="8 9" key="1">
    <citation type="submission" date="2018-07" db="EMBL/GenBank/DDBJ databases">
        <title>Genomic Encyclopedia of Type Strains, Phase III (KMG-III): the genomes of soil and plant-associated and newly described type strains.</title>
        <authorList>
            <person name="Whitman W."/>
        </authorList>
    </citation>
    <scope>NUCLEOTIDE SEQUENCE [LARGE SCALE GENOMIC DNA]</scope>
    <source>
        <strain evidence="8 9">CECT 8575</strain>
    </source>
</reference>
<keyword evidence="4" id="KW-0119">Carbohydrate metabolism</keyword>
<feature type="chain" id="PRO_5016743845" evidence="7">
    <location>
        <begin position="25"/>
        <end position="747"/>
    </location>
</feature>
<dbReference type="InterPro" id="IPR006710">
    <property type="entry name" value="Glyco_hydro_43"/>
</dbReference>
<evidence type="ECO:0000256" key="2">
    <source>
        <dbReference type="ARBA" id="ARBA00022651"/>
    </source>
</evidence>
<feature type="compositionally biased region" description="Polar residues" evidence="6">
    <location>
        <begin position="202"/>
        <end position="216"/>
    </location>
</feature>
<evidence type="ECO:0000256" key="1">
    <source>
        <dbReference type="ARBA" id="ARBA00009865"/>
    </source>
</evidence>